<dbReference type="Proteomes" id="UP000821865">
    <property type="component" value="Chromosome 4"/>
</dbReference>
<reference evidence="1" key="1">
    <citation type="submission" date="2020-05" db="EMBL/GenBank/DDBJ databases">
        <title>Large-scale comparative analyses of tick genomes elucidate their genetic diversity and vector capacities.</title>
        <authorList>
            <person name="Jia N."/>
            <person name="Wang J."/>
            <person name="Shi W."/>
            <person name="Du L."/>
            <person name="Sun Y."/>
            <person name="Zhan W."/>
            <person name="Jiang J."/>
            <person name="Wang Q."/>
            <person name="Zhang B."/>
            <person name="Ji P."/>
            <person name="Sakyi L.B."/>
            <person name="Cui X."/>
            <person name="Yuan T."/>
            <person name="Jiang B."/>
            <person name="Yang W."/>
            <person name="Lam T.T.-Y."/>
            <person name="Chang Q."/>
            <person name="Ding S."/>
            <person name="Wang X."/>
            <person name="Zhu J."/>
            <person name="Ruan X."/>
            <person name="Zhao L."/>
            <person name="Wei J."/>
            <person name="Que T."/>
            <person name="Du C."/>
            <person name="Cheng J."/>
            <person name="Dai P."/>
            <person name="Han X."/>
            <person name="Huang E."/>
            <person name="Gao Y."/>
            <person name="Liu J."/>
            <person name="Shao H."/>
            <person name="Ye R."/>
            <person name="Li L."/>
            <person name="Wei W."/>
            <person name="Wang X."/>
            <person name="Wang C."/>
            <person name="Yang T."/>
            <person name="Huo Q."/>
            <person name="Li W."/>
            <person name="Guo W."/>
            <person name="Chen H."/>
            <person name="Zhou L."/>
            <person name="Ni X."/>
            <person name="Tian J."/>
            <person name="Zhou Y."/>
            <person name="Sheng Y."/>
            <person name="Liu T."/>
            <person name="Pan Y."/>
            <person name="Xia L."/>
            <person name="Li J."/>
            <person name="Zhao F."/>
            <person name="Cao W."/>
        </authorList>
    </citation>
    <scope>NUCLEOTIDE SEQUENCE</scope>
    <source>
        <strain evidence="1">Dsil-2018</strain>
    </source>
</reference>
<proteinExistence type="predicted"/>
<gene>
    <name evidence="1" type="ORF">HPB49_021962</name>
</gene>
<organism evidence="1 2">
    <name type="scientific">Dermacentor silvarum</name>
    <name type="common">Tick</name>
    <dbReference type="NCBI Taxonomy" id="543639"/>
    <lineage>
        <taxon>Eukaryota</taxon>
        <taxon>Metazoa</taxon>
        <taxon>Ecdysozoa</taxon>
        <taxon>Arthropoda</taxon>
        <taxon>Chelicerata</taxon>
        <taxon>Arachnida</taxon>
        <taxon>Acari</taxon>
        <taxon>Parasitiformes</taxon>
        <taxon>Ixodida</taxon>
        <taxon>Ixodoidea</taxon>
        <taxon>Ixodidae</taxon>
        <taxon>Rhipicephalinae</taxon>
        <taxon>Dermacentor</taxon>
    </lineage>
</organism>
<evidence type="ECO:0000313" key="1">
    <source>
        <dbReference type="EMBL" id="KAH7954822.1"/>
    </source>
</evidence>
<accession>A0ACB8D025</accession>
<protein>
    <submittedName>
        <fullName evidence="1">Uncharacterized protein</fullName>
    </submittedName>
</protein>
<comment type="caution">
    <text evidence="1">The sequence shown here is derived from an EMBL/GenBank/DDBJ whole genome shotgun (WGS) entry which is preliminary data.</text>
</comment>
<dbReference type="EMBL" id="CM023473">
    <property type="protein sequence ID" value="KAH7954822.1"/>
    <property type="molecule type" value="Genomic_DNA"/>
</dbReference>
<keyword evidence="2" id="KW-1185">Reference proteome</keyword>
<name>A0ACB8D025_DERSI</name>
<sequence length="579" mass="64920">MGSGELLPLKAEPLPSQASEEAKRGAKKRSVKTPVATRGETTMAAAAAGRHPQQIPSSAVVTEDDKGSVIAQFYQDQVVFLTGGTGFIGKVLLEKLLRSCPGVKQVYLLVRGKSGEGPEARLETMLKSKVFERLKQEQPGALHKVRAVAGDLTQPNLGLSATDQATLVANVSVVFHSAATVKFDEPLKRAVQLNVLGTRRVVDLCKQMPNLRALVHVSTAYCNCDKPEVDEVIYPPPVDPKKIIEAAQWMDDKMMDTMSGFLLGQRPNTYTLTKALAESLVLDEREELPVAIVRPSIVTASWREPFPGWVDNYNGFTGIIVSCGLGLLQSVIVEKDCIADVIPVDVVANMLISVAWNTATTRPEHVRVYHCTSGTLQRQTWGEVTATTQKLIVRHPLPHVMRFPKVALTNSAVWHSLNLYCLHYLPACIGDLALQLIGRKPRFLSLYQKVRKGIDVVQYFTTHGWLFRSNNVVALVDDLSLTDKQLFNFDVRNLEWYLYWEQYVLGIRKYLFKAEVSKLPEARKHMKWLYVMHLCLNLLVVTFVWRLLMTRSQTARNLCYFMLTFATRLCKMLPSLRTL</sequence>
<evidence type="ECO:0000313" key="2">
    <source>
        <dbReference type="Proteomes" id="UP000821865"/>
    </source>
</evidence>